<feature type="compositionally biased region" description="Polar residues" evidence="1">
    <location>
        <begin position="1"/>
        <end position="21"/>
    </location>
</feature>
<dbReference type="Pfam" id="PF13413">
    <property type="entry name" value="HTH_25"/>
    <property type="match status" value="1"/>
</dbReference>
<dbReference type="EMBL" id="BJNV01000002">
    <property type="protein sequence ID" value="GEC94017.1"/>
    <property type="molecule type" value="Genomic_DNA"/>
</dbReference>
<dbReference type="InterPro" id="IPR025194">
    <property type="entry name" value="RodZ-like_C"/>
</dbReference>
<dbReference type="RefSeq" id="WP_141348778.1">
    <property type="nucleotide sequence ID" value="NZ_BJNV01000002.1"/>
</dbReference>
<evidence type="ECO:0000256" key="1">
    <source>
        <dbReference type="SAM" id="MobiDB-lite"/>
    </source>
</evidence>
<dbReference type="SUPFAM" id="SSF47413">
    <property type="entry name" value="lambda repressor-like DNA-binding domains"/>
    <property type="match status" value="1"/>
</dbReference>
<sequence>MTDSQAVPSSAPTSSQDTSVGDTLRRTREAQGLSISEVANALKLNARQIEALESGRFAQLPGLAFTRGFLRNYARLLKIDAAPLLAGLQAPDAGEPMELAPASNAHGDMPQVGRGRFRRSVIPGVLAALVLFGIVVAGWYYDTLRKKPAEELALPAPDAQQGVAEGEPASVQPPPAEPAPKAAEAPAAPAPAPAAPAAAGVPVPLSPTVTESAPVNPAAPAAEAGRDRLVFQFAQDAWVEVKDKSGKVVFSRLGKAGSEETFDISAPVSLVIGNARNVKLQRNGTLVDIPTPGKVTVGRLKLD</sequence>
<dbReference type="CDD" id="cd00093">
    <property type="entry name" value="HTH_XRE"/>
    <property type="match status" value="1"/>
</dbReference>
<dbReference type="AlphaFoldDB" id="A0A4Y4CSM7"/>
<evidence type="ECO:0000259" key="3">
    <source>
        <dbReference type="Pfam" id="PF13464"/>
    </source>
</evidence>
<keyword evidence="2" id="KW-0472">Membrane</keyword>
<proteinExistence type="predicted"/>
<dbReference type="Pfam" id="PF13464">
    <property type="entry name" value="RodZ_C"/>
    <property type="match status" value="1"/>
</dbReference>
<dbReference type="PANTHER" id="PTHR34475:SF1">
    <property type="entry name" value="CYTOSKELETON PROTEIN RODZ"/>
    <property type="match status" value="1"/>
</dbReference>
<accession>A0A4Y4CSM7</accession>
<feature type="region of interest" description="Disordered" evidence="1">
    <location>
        <begin position="158"/>
        <end position="199"/>
    </location>
</feature>
<dbReference type="GO" id="GO:0003677">
    <property type="term" value="F:DNA binding"/>
    <property type="evidence" value="ECO:0007669"/>
    <property type="project" value="InterPro"/>
</dbReference>
<dbReference type="InterPro" id="IPR050400">
    <property type="entry name" value="Bact_Cytoskel_RodZ"/>
</dbReference>
<gene>
    <name evidence="4" type="ORF">ZRA01_00900</name>
</gene>
<feature type="transmembrane region" description="Helical" evidence="2">
    <location>
        <begin position="121"/>
        <end position="141"/>
    </location>
</feature>
<dbReference type="InterPro" id="IPR010982">
    <property type="entry name" value="Lambda_DNA-bd_dom_sf"/>
</dbReference>
<keyword evidence="2" id="KW-0812">Transmembrane</keyword>
<dbReference type="Proteomes" id="UP000318422">
    <property type="component" value="Unassembled WGS sequence"/>
</dbReference>
<evidence type="ECO:0000256" key="2">
    <source>
        <dbReference type="SAM" id="Phobius"/>
    </source>
</evidence>
<feature type="domain" description="Cytoskeleton protein RodZ-like C-terminal" evidence="3">
    <location>
        <begin position="230"/>
        <end position="300"/>
    </location>
</feature>
<organism evidence="4 5">
    <name type="scientific">Zoogloea ramigera</name>
    <dbReference type="NCBI Taxonomy" id="350"/>
    <lineage>
        <taxon>Bacteria</taxon>
        <taxon>Pseudomonadati</taxon>
        <taxon>Pseudomonadota</taxon>
        <taxon>Betaproteobacteria</taxon>
        <taxon>Rhodocyclales</taxon>
        <taxon>Zoogloeaceae</taxon>
        <taxon>Zoogloea</taxon>
    </lineage>
</organism>
<dbReference type="Gene3D" id="1.10.260.40">
    <property type="entry name" value="lambda repressor-like DNA-binding domains"/>
    <property type="match status" value="1"/>
</dbReference>
<dbReference type="OrthoDB" id="8561330at2"/>
<comment type="caution">
    <text evidence="4">The sequence shown here is derived from an EMBL/GenBank/DDBJ whole genome shotgun (WGS) entry which is preliminary data.</text>
</comment>
<dbReference type="PANTHER" id="PTHR34475">
    <property type="match status" value="1"/>
</dbReference>
<evidence type="ECO:0000313" key="4">
    <source>
        <dbReference type="EMBL" id="GEC94017.1"/>
    </source>
</evidence>
<name>A0A4Y4CSM7_ZOORA</name>
<keyword evidence="2" id="KW-1133">Transmembrane helix</keyword>
<dbReference type="InterPro" id="IPR001387">
    <property type="entry name" value="Cro/C1-type_HTH"/>
</dbReference>
<keyword evidence="5" id="KW-1185">Reference proteome</keyword>
<feature type="region of interest" description="Disordered" evidence="1">
    <location>
        <begin position="1"/>
        <end position="23"/>
    </location>
</feature>
<protein>
    <submittedName>
        <fullName evidence="4">XRE family transcriptional regulator</fullName>
    </submittedName>
</protein>
<reference evidence="4 5" key="1">
    <citation type="submission" date="2019-06" db="EMBL/GenBank/DDBJ databases">
        <title>Whole genome shotgun sequence of Zoogloea ramigera NBRC 15342.</title>
        <authorList>
            <person name="Hosoyama A."/>
            <person name="Uohara A."/>
            <person name="Ohji S."/>
            <person name="Ichikawa N."/>
        </authorList>
    </citation>
    <scope>NUCLEOTIDE SEQUENCE [LARGE SCALE GENOMIC DNA]</scope>
    <source>
        <strain evidence="4 5">NBRC 15342</strain>
    </source>
</reference>
<evidence type="ECO:0000313" key="5">
    <source>
        <dbReference type="Proteomes" id="UP000318422"/>
    </source>
</evidence>